<evidence type="ECO:0000313" key="2">
    <source>
        <dbReference type="EMBL" id="CAD2218529.1"/>
    </source>
</evidence>
<proteinExistence type="predicted"/>
<organism evidence="2 3">
    <name type="scientific">Angomonas deanei</name>
    <dbReference type="NCBI Taxonomy" id="59799"/>
    <lineage>
        <taxon>Eukaryota</taxon>
        <taxon>Discoba</taxon>
        <taxon>Euglenozoa</taxon>
        <taxon>Kinetoplastea</taxon>
        <taxon>Metakinetoplastina</taxon>
        <taxon>Trypanosomatida</taxon>
        <taxon>Trypanosomatidae</taxon>
        <taxon>Strigomonadinae</taxon>
        <taxon>Angomonas</taxon>
    </lineage>
</organism>
<feature type="region of interest" description="Disordered" evidence="1">
    <location>
        <begin position="175"/>
        <end position="194"/>
    </location>
</feature>
<gene>
    <name evidence="2" type="ORF">ADEAN_000601800</name>
</gene>
<accession>A0A7G2CG85</accession>
<dbReference type="Proteomes" id="UP000515908">
    <property type="component" value="Chromosome 11"/>
</dbReference>
<sequence length="299" mass="33930">MAMPPPLSDGTGDWFSNFQNYFVRYVSSKLKHPPSSHGNAERVEHMRIFLMRTAMEIGLLEVGRILVKVFLISEENGGGDEMFSTAEMRDLTSLEEEAGDIFEFKEGRLVSVVEKCFKQDPLEALGLPTSTENTSVNQMVLEENLKLKNRVAEGDTFSTLKSLLLSVAQALNGNEKGIRVPPTPRGRGERGRRIPHGRKRLRTPFVISAVKSSRMRMAWRYTRGGCIGMSSHRRGPSPPARRSAKIPREWSPWKTTTINHHSRPRRRTSRPRKPMQRRAHRCTTSVIFNSDQPVKGAHR</sequence>
<evidence type="ECO:0000313" key="3">
    <source>
        <dbReference type="Proteomes" id="UP000515908"/>
    </source>
</evidence>
<dbReference type="VEuPathDB" id="TriTrypDB:ADEAN_000601800"/>
<protein>
    <submittedName>
        <fullName evidence="2">Uncharacterized protein</fullName>
    </submittedName>
</protein>
<name>A0A7G2CG85_9TRYP</name>
<reference evidence="2 3" key="1">
    <citation type="submission" date="2020-08" db="EMBL/GenBank/DDBJ databases">
        <authorList>
            <person name="Newling K."/>
            <person name="Davey J."/>
            <person name="Forrester S."/>
        </authorList>
    </citation>
    <scope>NUCLEOTIDE SEQUENCE [LARGE SCALE GENOMIC DNA]</scope>
    <source>
        <strain evidence="3">Crithidia deanei Carvalho (ATCC PRA-265)</strain>
    </source>
</reference>
<feature type="region of interest" description="Disordered" evidence="1">
    <location>
        <begin position="230"/>
        <end position="299"/>
    </location>
</feature>
<keyword evidence="3" id="KW-1185">Reference proteome</keyword>
<evidence type="ECO:0000256" key="1">
    <source>
        <dbReference type="SAM" id="MobiDB-lite"/>
    </source>
</evidence>
<feature type="compositionally biased region" description="Basic residues" evidence="1">
    <location>
        <begin position="260"/>
        <end position="281"/>
    </location>
</feature>
<dbReference type="AlphaFoldDB" id="A0A7G2CG85"/>
<dbReference type="EMBL" id="LR877155">
    <property type="protein sequence ID" value="CAD2218529.1"/>
    <property type="molecule type" value="Genomic_DNA"/>
</dbReference>
<feature type="compositionally biased region" description="Polar residues" evidence="1">
    <location>
        <begin position="282"/>
        <end position="292"/>
    </location>
</feature>